<evidence type="ECO:0000313" key="1">
    <source>
        <dbReference type="EMBL" id="QKV18816.1"/>
    </source>
</evidence>
<dbReference type="Pfam" id="PF13489">
    <property type="entry name" value="Methyltransf_23"/>
    <property type="match status" value="1"/>
</dbReference>
<keyword evidence="1" id="KW-0489">Methyltransferase</keyword>
<organism evidence="1 2">
    <name type="scientific">Oricola thermophila</name>
    <dbReference type="NCBI Taxonomy" id="2742145"/>
    <lineage>
        <taxon>Bacteria</taxon>
        <taxon>Pseudomonadati</taxon>
        <taxon>Pseudomonadota</taxon>
        <taxon>Alphaproteobacteria</taxon>
        <taxon>Hyphomicrobiales</taxon>
        <taxon>Ahrensiaceae</taxon>
        <taxon>Oricola</taxon>
    </lineage>
</organism>
<keyword evidence="1" id="KW-0808">Transferase</keyword>
<dbReference type="AlphaFoldDB" id="A0A6N1VD20"/>
<dbReference type="SUPFAM" id="SSF53335">
    <property type="entry name" value="S-adenosyl-L-methionine-dependent methyltransferases"/>
    <property type="match status" value="1"/>
</dbReference>
<dbReference type="Gene3D" id="3.40.50.150">
    <property type="entry name" value="Vaccinia Virus protein VP39"/>
    <property type="match status" value="1"/>
</dbReference>
<dbReference type="RefSeq" id="WP_175276709.1">
    <property type="nucleotide sequence ID" value="NZ_CP054836.1"/>
</dbReference>
<dbReference type="GO" id="GO:0032259">
    <property type="term" value="P:methylation"/>
    <property type="evidence" value="ECO:0007669"/>
    <property type="project" value="UniProtKB-KW"/>
</dbReference>
<proteinExistence type="predicted"/>
<gene>
    <name evidence="1" type="ORF">HTY61_10315</name>
</gene>
<dbReference type="GO" id="GO:0008168">
    <property type="term" value="F:methyltransferase activity"/>
    <property type="evidence" value="ECO:0007669"/>
    <property type="project" value="UniProtKB-KW"/>
</dbReference>
<keyword evidence="2" id="KW-1185">Reference proteome</keyword>
<dbReference type="InterPro" id="IPR029063">
    <property type="entry name" value="SAM-dependent_MTases_sf"/>
</dbReference>
<name>A0A6N1VD20_9HYPH</name>
<dbReference type="EMBL" id="CP054836">
    <property type="protein sequence ID" value="QKV18816.1"/>
    <property type="molecule type" value="Genomic_DNA"/>
</dbReference>
<evidence type="ECO:0000313" key="2">
    <source>
        <dbReference type="Proteomes" id="UP000509367"/>
    </source>
</evidence>
<dbReference type="CDD" id="cd02440">
    <property type="entry name" value="AdoMet_MTases"/>
    <property type="match status" value="1"/>
</dbReference>
<dbReference type="Proteomes" id="UP000509367">
    <property type="component" value="Chromosome"/>
</dbReference>
<sequence length="201" mass="22607">MGLIRTIKRVFLGFDDGVRKRVIDERNDLDADYYQGLHEKNAAYQTNNWLVDQERLATLIAGKTVMELGCGNGRFTAKAAKTAAHVHGVDWARSPQFDDSPDNVTFVQADALKAELPKADVACSGDVLEHFRPEDIPALVRKLHASAPVNYHVIACYDDKHSHLTVKPKEWWLEQFAVHDPNYRLLNDGTEKREVAIVSNA</sequence>
<reference evidence="1 2" key="1">
    <citation type="submission" date="2020-06" db="EMBL/GenBank/DDBJ databases">
        <title>Oricola thermophila sp. nov. isolated from a tidal sediments.</title>
        <authorList>
            <person name="Kwon K.K."/>
            <person name="Yang S.-H."/>
            <person name="Park M.-J."/>
        </authorList>
    </citation>
    <scope>NUCLEOTIDE SEQUENCE [LARGE SCALE GENOMIC DNA]</scope>
    <source>
        <strain evidence="1 2">MEBiC13590</strain>
    </source>
</reference>
<dbReference type="KEGG" id="orm:HTY61_10315"/>
<accession>A0A6N1VD20</accession>
<protein>
    <submittedName>
        <fullName evidence="1">Class I SAM-dependent methyltransferase</fullName>
    </submittedName>
</protein>